<evidence type="ECO:0000256" key="1">
    <source>
        <dbReference type="SAM" id="MobiDB-lite"/>
    </source>
</evidence>
<keyword evidence="3" id="KW-1185">Reference proteome</keyword>
<feature type="compositionally biased region" description="Acidic residues" evidence="1">
    <location>
        <begin position="64"/>
        <end position="88"/>
    </location>
</feature>
<name>A0ABD5S4P1_9EURY</name>
<sequence length="119" mass="12571">RGTDAFERAHEVAGLVDGGGHPKAAGCKPDIYDDMLDYAHHWTTEGATTKRVILAAFERVAERVEEEEDEGDDGNEGAKETDEDEGDVSDTAAVSEEATPDGGPDGDVAADHVATDVDE</sequence>
<gene>
    <name evidence="2" type="ORF">ACFQE1_19920</name>
</gene>
<feature type="compositionally biased region" description="Basic and acidic residues" evidence="1">
    <location>
        <begin position="109"/>
        <end position="119"/>
    </location>
</feature>
<feature type="region of interest" description="Disordered" evidence="1">
    <location>
        <begin position="62"/>
        <end position="119"/>
    </location>
</feature>
<evidence type="ECO:0000313" key="2">
    <source>
        <dbReference type="EMBL" id="MFC6726591.1"/>
    </source>
</evidence>
<dbReference type="AlphaFoldDB" id="A0ABD5S4P1"/>
<protein>
    <submittedName>
        <fullName evidence="2">Uncharacterized protein</fullName>
    </submittedName>
</protein>
<accession>A0ABD5S4P1</accession>
<organism evidence="2 3">
    <name type="scientific">Halobium palmae</name>
    <dbReference type="NCBI Taxonomy" id="1776492"/>
    <lineage>
        <taxon>Archaea</taxon>
        <taxon>Methanobacteriati</taxon>
        <taxon>Methanobacteriota</taxon>
        <taxon>Stenosarchaea group</taxon>
        <taxon>Halobacteria</taxon>
        <taxon>Halobacteriales</taxon>
        <taxon>Haloferacaceae</taxon>
        <taxon>Halobium</taxon>
    </lineage>
</organism>
<dbReference type="Proteomes" id="UP001596328">
    <property type="component" value="Unassembled WGS sequence"/>
</dbReference>
<comment type="caution">
    <text evidence="2">The sequence shown here is derived from an EMBL/GenBank/DDBJ whole genome shotgun (WGS) entry which is preliminary data.</text>
</comment>
<dbReference type="EMBL" id="JBHSWU010001240">
    <property type="protein sequence ID" value="MFC6726591.1"/>
    <property type="molecule type" value="Genomic_DNA"/>
</dbReference>
<evidence type="ECO:0000313" key="3">
    <source>
        <dbReference type="Proteomes" id="UP001596328"/>
    </source>
</evidence>
<reference evidence="2 3" key="1">
    <citation type="journal article" date="2019" name="Int. J. Syst. Evol. Microbiol.">
        <title>The Global Catalogue of Microorganisms (GCM) 10K type strain sequencing project: providing services to taxonomists for standard genome sequencing and annotation.</title>
        <authorList>
            <consortium name="The Broad Institute Genomics Platform"/>
            <consortium name="The Broad Institute Genome Sequencing Center for Infectious Disease"/>
            <person name="Wu L."/>
            <person name="Ma J."/>
        </authorList>
    </citation>
    <scope>NUCLEOTIDE SEQUENCE [LARGE SCALE GENOMIC DNA]</scope>
    <source>
        <strain evidence="2 3">NBRC 111368</strain>
    </source>
</reference>
<proteinExistence type="predicted"/>
<feature type="non-terminal residue" evidence="2">
    <location>
        <position position="1"/>
    </location>
</feature>